<evidence type="ECO:0000313" key="4">
    <source>
        <dbReference type="EMBL" id="AGI74223.1"/>
    </source>
</evidence>
<protein>
    <submittedName>
        <fullName evidence="4">PfkB family carbohydrate kinase</fullName>
    </submittedName>
</protein>
<proteinExistence type="predicted"/>
<dbReference type="KEGG" id="oar:OA238_c43270"/>
<keyword evidence="2 4" id="KW-0418">Kinase</keyword>
<dbReference type="EMBL" id="CP003742">
    <property type="protein sequence ID" value="AGI74223.1"/>
    <property type="molecule type" value="Genomic_DNA"/>
</dbReference>
<dbReference type="GO" id="GO:0005829">
    <property type="term" value="C:cytosol"/>
    <property type="evidence" value="ECO:0007669"/>
    <property type="project" value="TreeGrafter"/>
</dbReference>
<dbReference type="CDD" id="cd01166">
    <property type="entry name" value="KdgK"/>
    <property type="match status" value="1"/>
</dbReference>
<dbReference type="PRINTS" id="PR00990">
    <property type="entry name" value="RIBOKINASE"/>
</dbReference>
<dbReference type="GO" id="GO:0006796">
    <property type="term" value="P:phosphate-containing compound metabolic process"/>
    <property type="evidence" value="ECO:0007669"/>
    <property type="project" value="UniProtKB-ARBA"/>
</dbReference>
<dbReference type="InterPro" id="IPR002139">
    <property type="entry name" value="Ribo/fructo_kinase"/>
</dbReference>
<dbReference type="Proteomes" id="UP000004688">
    <property type="component" value="Chromosome"/>
</dbReference>
<dbReference type="OrthoDB" id="9813569at2"/>
<dbReference type="PANTHER" id="PTHR10584">
    <property type="entry name" value="SUGAR KINASE"/>
    <property type="match status" value="1"/>
</dbReference>
<dbReference type="GO" id="GO:0016301">
    <property type="term" value="F:kinase activity"/>
    <property type="evidence" value="ECO:0007669"/>
    <property type="project" value="UniProtKB-KW"/>
</dbReference>
<name>M9RR62_9RHOB</name>
<dbReference type="HOGENOM" id="CLU_027634_6_0_5"/>
<evidence type="ECO:0000313" key="5">
    <source>
        <dbReference type="Proteomes" id="UP000004688"/>
    </source>
</evidence>
<dbReference type="STRING" id="391616.OA238_c43270"/>
<evidence type="ECO:0000259" key="3">
    <source>
        <dbReference type="Pfam" id="PF00294"/>
    </source>
</evidence>
<dbReference type="InterPro" id="IPR029056">
    <property type="entry name" value="Ribokinase-like"/>
</dbReference>
<dbReference type="InterPro" id="IPR011611">
    <property type="entry name" value="PfkB_dom"/>
</dbReference>
<feature type="domain" description="Carbohydrate kinase PfkB" evidence="3">
    <location>
        <begin position="37"/>
        <end position="295"/>
    </location>
</feature>
<reference evidence="4 5" key="1">
    <citation type="journal article" date="2013" name="PLoS ONE">
        <title>Poles Apart: Arctic and Antarctic Octadecabacter strains Share High Genome Plasticity and a New Type of Xanthorhodopsin.</title>
        <authorList>
            <person name="Vollmers J."/>
            <person name="Voget S."/>
            <person name="Dietrich S."/>
            <person name="Gollnow K."/>
            <person name="Smits M."/>
            <person name="Meyer K."/>
            <person name="Brinkhoff T."/>
            <person name="Simon M."/>
            <person name="Daniel R."/>
        </authorList>
    </citation>
    <scope>NUCLEOTIDE SEQUENCE [LARGE SCALE GENOMIC DNA]</scope>
    <source>
        <strain evidence="4 5">238</strain>
    </source>
</reference>
<dbReference type="PANTHER" id="PTHR10584:SF166">
    <property type="entry name" value="RIBOKINASE"/>
    <property type="match status" value="1"/>
</dbReference>
<dbReference type="SUPFAM" id="SSF53613">
    <property type="entry name" value="Ribokinase-like"/>
    <property type="match status" value="1"/>
</dbReference>
<evidence type="ECO:0000256" key="2">
    <source>
        <dbReference type="ARBA" id="ARBA00022777"/>
    </source>
</evidence>
<keyword evidence="1" id="KW-0808">Transferase</keyword>
<evidence type="ECO:0000256" key="1">
    <source>
        <dbReference type="ARBA" id="ARBA00022679"/>
    </source>
</evidence>
<gene>
    <name evidence="4" type="ORF">OA238_c43270</name>
</gene>
<dbReference type="RefSeq" id="WP_015497183.1">
    <property type="nucleotide sequence ID" value="NC_020908.1"/>
</dbReference>
<dbReference type="Gene3D" id="3.40.1190.20">
    <property type="match status" value="1"/>
</dbReference>
<dbReference type="Pfam" id="PF00294">
    <property type="entry name" value="PfkB"/>
    <property type="match status" value="1"/>
</dbReference>
<organism evidence="4 5">
    <name type="scientific">Octadecabacter arcticus 238</name>
    <dbReference type="NCBI Taxonomy" id="391616"/>
    <lineage>
        <taxon>Bacteria</taxon>
        <taxon>Pseudomonadati</taxon>
        <taxon>Pseudomonadota</taxon>
        <taxon>Alphaproteobacteria</taxon>
        <taxon>Rhodobacterales</taxon>
        <taxon>Roseobacteraceae</taxon>
        <taxon>Octadecabacter</taxon>
    </lineage>
</organism>
<accession>M9RR62</accession>
<dbReference type="AlphaFoldDB" id="M9RR62"/>
<keyword evidence="5" id="KW-1185">Reference proteome</keyword>
<sequence length="314" mass="33170">MTFDYTSVGFFTFDCLGRPVNSIPPGGDTYFIDEMALAVSGAAGSAAIVAAKHGLSVQAVGGVGVDDMGDWVIQRLNNFGVDTRNMERVTNFPTSSSIVTTRPDGARPALHRKGATGGFYVTDEQVDGVLDTKILHVGGVGLMDAMDKGRTREIMQEAKARGCTTTLDVFAASQEDFSLIEPLLPYTDYFMPSEEEAMTLSGLTNFEKVCSLLLEKGAKAVVLTLGADGAMYRDQTGLSFKVPSFDIDVVCTCGCGDCFNAGFATGLHLGLSPQNCVRMAQASSAQNALGLGSQAVVTDLAATQAFMESTPKKC</sequence>
<dbReference type="eggNOG" id="COG0524">
    <property type="taxonomic scope" value="Bacteria"/>
</dbReference>